<dbReference type="RefSeq" id="WP_163243521.1">
    <property type="nucleotide sequence ID" value="NZ_CP082780.1"/>
</dbReference>
<name>A0A6B3VXY0_9BACI</name>
<proteinExistence type="predicted"/>
<evidence type="ECO:0000313" key="4">
    <source>
        <dbReference type="Proteomes" id="UP000570010"/>
    </source>
</evidence>
<dbReference type="Proteomes" id="UP000570010">
    <property type="component" value="Unassembled WGS sequence"/>
</dbReference>
<comment type="caution">
    <text evidence="2">The sequence shown here is derived from an EMBL/GenBank/DDBJ whole genome shotgun (WGS) entry which is preliminary data.</text>
</comment>
<keyword evidence="3" id="KW-1185">Reference proteome</keyword>
<evidence type="ECO:0000313" key="3">
    <source>
        <dbReference type="Proteomes" id="UP000472971"/>
    </source>
</evidence>
<sequence>MKRIELEYKDGNNNAEFLVQVLKEIEKNNPNSYCYLSVIDAIPNDQEQFAEEKGMFSEEVLNLNKMVQNNHGIEITFEKLMHVLKKCRTVWDMSFGITNMKNDEYKPSLENNFSEFDNSSTLLEFRIIEGDLITILTKDNVEISYLDKILSRNCSIVRF</sequence>
<reference evidence="1 4" key="2">
    <citation type="submission" date="2020-07" db="EMBL/GenBank/DDBJ databases">
        <authorList>
            <person name="Feng H."/>
        </authorList>
    </citation>
    <scope>NUCLEOTIDE SEQUENCE [LARGE SCALE GENOMIC DNA]</scope>
    <source>
        <strain evidence="1">S-12</strain>
        <strain evidence="4">s-12</strain>
    </source>
</reference>
<evidence type="ECO:0000313" key="2">
    <source>
        <dbReference type="EMBL" id="NEY83120.1"/>
    </source>
</evidence>
<dbReference type="AlphaFoldDB" id="A0A6B3VXY0"/>
<gene>
    <name evidence="2" type="ORF">G4D64_16855</name>
    <name evidence="1" type="ORF">H1Z61_16955</name>
</gene>
<protein>
    <submittedName>
        <fullName evidence="2">Uncharacterized protein</fullName>
    </submittedName>
</protein>
<evidence type="ECO:0000313" key="1">
    <source>
        <dbReference type="EMBL" id="MBA4538768.1"/>
    </source>
</evidence>
<dbReference type="Proteomes" id="UP000472971">
    <property type="component" value="Unassembled WGS sequence"/>
</dbReference>
<dbReference type="EMBL" id="JACEIO010000075">
    <property type="protein sequence ID" value="MBA4538768.1"/>
    <property type="molecule type" value="Genomic_DNA"/>
</dbReference>
<reference evidence="2 3" key="1">
    <citation type="submission" date="2020-02" db="EMBL/GenBank/DDBJ databases">
        <title>Bacillus aquiflavi sp. nov., isolated from yellow water of strong flavor Chinese baijiu in Yibin region of China.</title>
        <authorList>
            <person name="Xie J."/>
        </authorList>
    </citation>
    <scope>NUCLEOTIDE SEQUENCE [LARGE SCALE GENOMIC DNA]</scope>
    <source>
        <strain evidence="2 3">3H-10</strain>
    </source>
</reference>
<organism evidence="2 3">
    <name type="scientific">Bacillus aquiflavi</name>
    <dbReference type="NCBI Taxonomy" id="2672567"/>
    <lineage>
        <taxon>Bacteria</taxon>
        <taxon>Bacillati</taxon>
        <taxon>Bacillota</taxon>
        <taxon>Bacilli</taxon>
        <taxon>Bacillales</taxon>
        <taxon>Bacillaceae</taxon>
        <taxon>Bacillus</taxon>
    </lineage>
</organism>
<accession>A0A6B3VXY0</accession>
<dbReference type="EMBL" id="JAAIWN010000077">
    <property type="protein sequence ID" value="NEY83120.1"/>
    <property type="molecule type" value="Genomic_DNA"/>
</dbReference>